<dbReference type="RefSeq" id="WP_338602537.1">
    <property type="nucleotide sequence ID" value="NZ_CP146016.1"/>
</dbReference>
<dbReference type="Proteomes" id="UP001432202">
    <property type="component" value="Chromosome"/>
</dbReference>
<proteinExistence type="predicted"/>
<keyword evidence="3" id="KW-1185">Reference proteome</keyword>
<dbReference type="EMBL" id="CP146016">
    <property type="protein sequence ID" value="WWQ60957.1"/>
    <property type="molecule type" value="Genomic_DNA"/>
</dbReference>
<dbReference type="GeneID" id="89335586"/>
<accession>A0AAX4L2S5</accession>
<feature type="domain" description="DUF403" evidence="1">
    <location>
        <begin position="12"/>
        <end position="49"/>
    </location>
</feature>
<reference evidence="2 3" key="1">
    <citation type="submission" date="2024-02" db="EMBL/GenBank/DDBJ databases">
        <title>STSV induces naive adaptation in Sulfolobus.</title>
        <authorList>
            <person name="Xiang X."/>
            <person name="Song M."/>
        </authorList>
    </citation>
    <scope>NUCLEOTIDE SEQUENCE [LARGE SCALE GENOMIC DNA]</scope>
    <source>
        <strain evidence="2 3">RT2</strain>
    </source>
</reference>
<gene>
    <name evidence="2" type="ORF">V6M85_02420</name>
</gene>
<sequence>MKEDENTIVKSIAYKIYWAGRYLERIENVCRISIFTLKSGLDLKSVAKEYGLEDEKEVINYIRTSFQYLREDIRSFGDEKLMIEANSLGFLIDSDNSDLINYFTQILNGVINLGNSFEKYFVEVRSEMKIRSQEENQPE</sequence>
<protein>
    <submittedName>
        <fullName evidence="2">Alpha-E domain-containing protein</fullName>
    </submittedName>
</protein>
<name>A0AAX4L2S5_9CREN</name>
<dbReference type="InterPro" id="IPR007296">
    <property type="entry name" value="DUF403"/>
</dbReference>
<organism evidence="2 3">
    <name type="scientific">Sulfolobus tengchongensis</name>
    <dbReference type="NCBI Taxonomy" id="207809"/>
    <lineage>
        <taxon>Archaea</taxon>
        <taxon>Thermoproteota</taxon>
        <taxon>Thermoprotei</taxon>
        <taxon>Sulfolobales</taxon>
        <taxon>Sulfolobaceae</taxon>
        <taxon>Sulfolobus</taxon>
    </lineage>
</organism>
<dbReference type="AlphaFoldDB" id="A0AAX4L2S5"/>
<evidence type="ECO:0000313" key="2">
    <source>
        <dbReference type="EMBL" id="WWQ60957.1"/>
    </source>
</evidence>
<dbReference type="Pfam" id="PF04168">
    <property type="entry name" value="Alpha-E"/>
    <property type="match status" value="1"/>
</dbReference>
<evidence type="ECO:0000259" key="1">
    <source>
        <dbReference type="Pfam" id="PF04168"/>
    </source>
</evidence>
<evidence type="ECO:0000313" key="3">
    <source>
        <dbReference type="Proteomes" id="UP001432202"/>
    </source>
</evidence>